<protein>
    <submittedName>
        <fullName evidence="3">IS21 family transposase</fullName>
    </submittedName>
</protein>
<comment type="similarity">
    <text evidence="1">Belongs to the transposase IS21/IS408/IS1162 family.</text>
</comment>
<dbReference type="AlphaFoldDB" id="A0A6L5Y1K2"/>
<dbReference type="Gene3D" id="3.30.420.10">
    <property type="entry name" value="Ribonuclease H-like superfamily/Ribonuclease H"/>
    <property type="match status" value="1"/>
</dbReference>
<comment type="caution">
    <text evidence="3">The sequence shown here is derived from an EMBL/GenBank/DDBJ whole genome shotgun (WGS) entry which is preliminary data.</text>
</comment>
<dbReference type="InterPro" id="IPR001584">
    <property type="entry name" value="Integrase_cat-core"/>
</dbReference>
<dbReference type="Pfam" id="PF00665">
    <property type="entry name" value="rve"/>
    <property type="match status" value="1"/>
</dbReference>
<accession>A0A6L5Y1K2</accession>
<dbReference type="PANTHER" id="PTHR35004">
    <property type="entry name" value="TRANSPOSASE RV3428C-RELATED"/>
    <property type="match status" value="1"/>
</dbReference>
<dbReference type="PANTHER" id="PTHR35004:SF6">
    <property type="entry name" value="TRANSPOSASE"/>
    <property type="match status" value="1"/>
</dbReference>
<feature type="domain" description="Integrase catalytic" evidence="2">
    <location>
        <begin position="138"/>
        <end position="314"/>
    </location>
</feature>
<organism evidence="3 4">
    <name type="scientific">Velocimicrobium porci</name>
    <dbReference type="NCBI Taxonomy" id="2606634"/>
    <lineage>
        <taxon>Bacteria</taxon>
        <taxon>Bacillati</taxon>
        <taxon>Bacillota</taxon>
        <taxon>Clostridia</taxon>
        <taxon>Lachnospirales</taxon>
        <taxon>Lachnospiraceae</taxon>
        <taxon>Velocimicrobium</taxon>
    </lineage>
</organism>
<dbReference type="InterPro" id="IPR054353">
    <property type="entry name" value="IstA-like_C"/>
</dbReference>
<dbReference type="Proteomes" id="UP000482209">
    <property type="component" value="Unassembled WGS sequence"/>
</dbReference>
<sequence>MILNNRIITNIKIESVNDLYKLKPFLEDGTLKINKSQIARELDVDRRTVHKYINGYTKPETRNCNDCITPFYDIIAELLSDRNQQVFYYRKVLWQYLVDNHGFTGVYCNFCHCLRKYPEFDSYFRKGRPSNTNKVTIRYETPMGKQAQLDWKESIPFTLSSGETLDINVFVLLLSYSRFRVYRVSLSKTQDILFSFLDDAFETFDGVPDEIVTDNMKTVMDEARTEYAAGKINNKFQQFADDYGFKVKPCIAGHPHTKAKVEAPMKILDEIRAYNGKLNYRELIELVTRINNRVNAQVNQGTGRIPFMYFNKEKTFLNSLPADSIRKSYQITTNTVKVNHSSMFYYKGCQYSVPPEYVGKIVSLQVYDGYIHVYYNTEFITIHQLSLKKLNYISEHYAAIARKSHIFKDEHIMDRAKENLEIIGKVYDYE</sequence>
<dbReference type="SUPFAM" id="SSF53098">
    <property type="entry name" value="Ribonuclease H-like"/>
    <property type="match status" value="1"/>
</dbReference>
<dbReference type="GO" id="GO:0003676">
    <property type="term" value="F:nucleic acid binding"/>
    <property type="evidence" value="ECO:0007669"/>
    <property type="project" value="InterPro"/>
</dbReference>
<dbReference type="EMBL" id="VUMT01000061">
    <property type="protein sequence ID" value="MSS65050.1"/>
    <property type="molecule type" value="Genomic_DNA"/>
</dbReference>
<dbReference type="GO" id="GO:0015074">
    <property type="term" value="P:DNA integration"/>
    <property type="evidence" value="ECO:0007669"/>
    <property type="project" value="InterPro"/>
</dbReference>
<evidence type="ECO:0000313" key="3">
    <source>
        <dbReference type="EMBL" id="MSS65050.1"/>
    </source>
</evidence>
<gene>
    <name evidence="3" type="ORF">FYJ58_14470</name>
</gene>
<keyword evidence="4" id="KW-1185">Reference proteome</keyword>
<evidence type="ECO:0000259" key="2">
    <source>
        <dbReference type="PROSITE" id="PS50994"/>
    </source>
</evidence>
<reference evidence="3 4" key="1">
    <citation type="submission" date="2019-08" db="EMBL/GenBank/DDBJ databases">
        <title>In-depth cultivation of the pig gut microbiome towards novel bacterial diversity and tailored functional studies.</title>
        <authorList>
            <person name="Wylensek D."/>
            <person name="Hitch T.C.A."/>
            <person name="Clavel T."/>
        </authorList>
    </citation>
    <scope>NUCLEOTIDE SEQUENCE [LARGE SCALE GENOMIC DNA]</scope>
    <source>
        <strain evidence="3 4">WCA-693-APC-MOT-I</strain>
    </source>
</reference>
<name>A0A6L5Y1K2_9FIRM</name>
<dbReference type="PROSITE" id="PS50994">
    <property type="entry name" value="INTEGRASE"/>
    <property type="match status" value="1"/>
</dbReference>
<evidence type="ECO:0000313" key="4">
    <source>
        <dbReference type="Proteomes" id="UP000482209"/>
    </source>
</evidence>
<dbReference type="RefSeq" id="WP_154520391.1">
    <property type="nucleotide sequence ID" value="NZ_VUMT01000061.1"/>
</dbReference>
<dbReference type="InterPro" id="IPR012337">
    <property type="entry name" value="RNaseH-like_sf"/>
</dbReference>
<dbReference type="InterPro" id="IPR036397">
    <property type="entry name" value="RNaseH_sf"/>
</dbReference>
<dbReference type="NCBIfam" id="NF033546">
    <property type="entry name" value="transpos_IS21"/>
    <property type="match status" value="1"/>
</dbReference>
<proteinExistence type="inferred from homology"/>
<dbReference type="Pfam" id="PF22483">
    <property type="entry name" value="Mu-transpos_C_2"/>
    <property type="match status" value="1"/>
</dbReference>
<evidence type="ECO:0000256" key="1">
    <source>
        <dbReference type="ARBA" id="ARBA00009277"/>
    </source>
</evidence>